<dbReference type="Proteomes" id="UP001163336">
    <property type="component" value="Chromosome"/>
</dbReference>
<comment type="cofactor">
    <cofactor evidence="1">
        <name>Zn(2+)</name>
        <dbReference type="ChEBI" id="CHEBI:29105"/>
    </cofactor>
</comment>
<evidence type="ECO:0000256" key="4">
    <source>
        <dbReference type="ARBA" id="ARBA00022723"/>
    </source>
</evidence>
<dbReference type="EMBL" id="AP026966">
    <property type="protein sequence ID" value="BDT61261.1"/>
    <property type="molecule type" value="Genomic_DNA"/>
</dbReference>
<dbReference type="NCBIfam" id="NF007756">
    <property type="entry name" value="PRK10437.1"/>
    <property type="match status" value="1"/>
</dbReference>
<evidence type="ECO:0000313" key="8">
    <source>
        <dbReference type="EMBL" id="BDT61261.1"/>
    </source>
</evidence>
<dbReference type="InterPro" id="IPR015892">
    <property type="entry name" value="Carbonic_anhydrase_CS"/>
</dbReference>
<evidence type="ECO:0000256" key="5">
    <source>
        <dbReference type="ARBA" id="ARBA00022833"/>
    </source>
</evidence>
<keyword evidence="9" id="KW-1185">Reference proteome</keyword>
<dbReference type="EC" id="4.2.1.1" evidence="3"/>
<accession>A0ABN6THW6</accession>
<proteinExistence type="inferred from homology"/>
<evidence type="ECO:0000256" key="1">
    <source>
        <dbReference type="ARBA" id="ARBA00001947"/>
    </source>
</evidence>
<protein>
    <recommendedName>
        <fullName evidence="3">carbonic anhydrase</fullName>
        <ecNumber evidence="3">4.2.1.1</ecNumber>
    </recommendedName>
</protein>
<reference evidence="8" key="1">
    <citation type="submission" date="2022-11" db="EMBL/GenBank/DDBJ databases">
        <title>Isolation and characterization of PLA-degrading bacterium Massilia sp. from Antarctic soil.</title>
        <authorList>
            <person name="Sato K."/>
            <person name="Gomez-Fuentes C."/>
            <person name="Ahmad S.A."/>
            <person name="Zulkharnain A."/>
        </authorList>
    </citation>
    <scope>NUCLEOTIDE SEQUENCE</scope>
    <source>
        <strain evidence="8">N-3</strain>
    </source>
</reference>
<organism evidence="8 9">
    <name type="scientific">Massilia varians</name>
    <dbReference type="NCBI Taxonomy" id="457921"/>
    <lineage>
        <taxon>Bacteria</taxon>
        <taxon>Pseudomonadati</taxon>
        <taxon>Pseudomonadota</taxon>
        <taxon>Betaproteobacteria</taxon>
        <taxon>Burkholderiales</taxon>
        <taxon>Oxalobacteraceae</taxon>
        <taxon>Telluria group</taxon>
        <taxon>Massilia</taxon>
    </lineage>
</organism>
<dbReference type="PANTHER" id="PTHR11002">
    <property type="entry name" value="CARBONIC ANHYDRASE"/>
    <property type="match status" value="1"/>
</dbReference>
<comment type="catalytic activity">
    <reaction evidence="7">
        <text>hydrogencarbonate + H(+) = CO2 + H2O</text>
        <dbReference type="Rhea" id="RHEA:10748"/>
        <dbReference type="ChEBI" id="CHEBI:15377"/>
        <dbReference type="ChEBI" id="CHEBI:15378"/>
        <dbReference type="ChEBI" id="CHEBI:16526"/>
        <dbReference type="ChEBI" id="CHEBI:17544"/>
        <dbReference type="EC" id="4.2.1.1"/>
    </reaction>
</comment>
<keyword evidence="5" id="KW-0862">Zinc</keyword>
<evidence type="ECO:0000256" key="2">
    <source>
        <dbReference type="ARBA" id="ARBA00006217"/>
    </source>
</evidence>
<evidence type="ECO:0000256" key="7">
    <source>
        <dbReference type="ARBA" id="ARBA00048348"/>
    </source>
</evidence>
<dbReference type="PROSITE" id="PS00704">
    <property type="entry name" value="PROK_CO2_ANHYDRASE_1"/>
    <property type="match status" value="1"/>
</dbReference>
<comment type="similarity">
    <text evidence="2">Belongs to the beta-class carbonic anhydrase family.</text>
</comment>
<dbReference type="InterPro" id="IPR036874">
    <property type="entry name" value="Carbonic_anhydrase_sf"/>
</dbReference>
<evidence type="ECO:0000256" key="6">
    <source>
        <dbReference type="ARBA" id="ARBA00023239"/>
    </source>
</evidence>
<gene>
    <name evidence="8" type="ORF">MasN3_47550</name>
</gene>
<dbReference type="RefSeq" id="WP_281910834.1">
    <property type="nucleotide sequence ID" value="NZ_AP026966.1"/>
</dbReference>
<evidence type="ECO:0000313" key="9">
    <source>
        <dbReference type="Proteomes" id="UP001163336"/>
    </source>
</evidence>
<keyword evidence="4" id="KW-0479">Metal-binding</keyword>
<dbReference type="PANTHER" id="PTHR11002:SF76">
    <property type="entry name" value="CARBONIC ANHYDRASE"/>
    <property type="match status" value="1"/>
</dbReference>
<dbReference type="InterPro" id="IPR001765">
    <property type="entry name" value="Carbonic_anhydrase"/>
</dbReference>
<evidence type="ECO:0000256" key="3">
    <source>
        <dbReference type="ARBA" id="ARBA00012925"/>
    </source>
</evidence>
<sequence>MDNNTTGVSAEELFARNRKWAASMVAQDPNFFKALSEQQAPEYLWIGCSDSRVPANELLGMLPGELFVHRNIANVVAHSDLNCLSVLQFAIDVLKVKHIILCGHYGCSGVGAALTGTRVGMADNWLGHVRDVREKHGKYLGNVVGRAAVNRLVELNVAEQVINVAQTTIVRDAWERGQPLTIHSWVYGVHDGLLRDLGITVSSFDEIAPKLQRVLTGYLDGDQVRDERRGQ</sequence>
<name>A0ABN6THW6_9BURK</name>
<dbReference type="CDD" id="cd00883">
    <property type="entry name" value="beta_CA_cladeA"/>
    <property type="match status" value="1"/>
</dbReference>
<dbReference type="Gene3D" id="3.40.1050.10">
    <property type="entry name" value="Carbonic anhydrase"/>
    <property type="match status" value="1"/>
</dbReference>
<dbReference type="Pfam" id="PF00484">
    <property type="entry name" value="Pro_CA"/>
    <property type="match status" value="1"/>
</dbReference>
<keyword evidence="6" id="KW-0456">Lyase</keyword>
<dbReference type="SUPFAM" id="SSF53056">
    <property type="entry name" value="beta-carbonic anhydrase, cab"/>
    <property type="match status" value="1"/>
</dbReference>
<dbReference type="SMART" id="SM00947">
    <property type="entry name" value="Pro_CA"/>
    <property type="match status" value="1"/>
</dbReference>